<feature type="compositionally biased region" description="Pro residues" evidence="1">
    <location>
        <begin position="33"/>
        <end position="42"/>
    </location>
</feature>
<dbReference type="KEGG" id="rpi:Rpic_0435"/>
<proteinExistence type="predicted"/>
<protein>
    <submittedName>
        <fullName evidence="2">Uncharacterized protein</fullName>
    </submittedName>
</protein>
<dbReference type="HOGENOM" id="CLU_3256809_0_0_4"/>
<feature type="region of interest" description="Disordered" evidence="1">
    <location>
        <begin position="1"/>
        <end position="42"/>
    </location>
</feature>
<gene>
    <name evidence="2" type="ordered locus">Rpic_0435</name>
</gene>
<evidence type="ECO:0000313" key="2">
    <source>
        <dbReference type="EMBL" id="ACD25590.1"/>
    </source>
</evidence>
<evidence type="ECO:0000256" key="1">
    <source>
        <dbReference type="SAM" id="MobiDB-lite"/>
    </source>
</evidence>
<dbReference type="AlphaFoldDB" id="B2UGA3"/>
<accession>B2UGA3</accession>
<reference evidence="2" key="1">
    <citation type="submission" date="2008-05" db="EMBL/GenBank/DDBJ databases">
        <title>Complete sequence of chromosome1 of Ralstonia pickettii 12J.</title>
        <authorList>
            <consortium name="US DOE Joint Genome Institute"/>
            <person name="Lucas S."/>
            <person name="Copeland A."/>
            <person name="Lapidus A."/>
            <person name="Glavina del Rio T."/>
            <person name="Dalin E."/>
            <person name="Tice H."/>
            <person name="Bruce D."/>
            <person name="Goodwin L."/>
            <person name="Pitluck S."/>
            <person name="Meincke L."/>
            <person name="Brettin T."/>
            <person name="Detter J.C."/>
            <person name="Han C."/>
            <person name="Kuske C.R."/>
            <person name="Schmutz J."/>
            <person name="Larimer F."/>
            <person name="Land M."/>
            <person name="Hauser L."/>
            <person name="Kyrpides N."/>
            <person name="Mikhailova N."/>
            <person name="Marsh T."/>
            <person name="Richardson P."/>
        </authorList>
    </citation>
    <scope>NUCLEOTIDE SEQUENCE</scope>
    <source>
        <strain evidence="2">12J</strain>
    </source>
</reference>
<sequence length="42" mass="4523">MPDPTWFPKDAAAGRTGAAFEQQVSTAARDQGNPPPSHNRIM</sequence>
<dbReference type="EMBL" id="CP001068">
    <property type="protein sequence ID" value="ACD25590.1"/>
    <property type="molecule type" value="Genomic_DNA"/>
</dbReference>
<name>B2UGA3_RALPJ</name>
<organism evidence="2">
    <name type="scientific">Ralstonia pickettii (strain 12J)</name>
    <dbReference type="NCBI Taxonomy" id="402626"/>
    <lineage>
        <taxon>Bacteria</taxon>
        <taxon>Pseudomonadati</taxon>
        <taxon>Pseudomonadota</taxon>
        <taxon>Betaproteobacteria</taxon>
        <taxon>Burkholderiales</taxon>
        <taxon>Burkholderiaceae</taxon>
        <taxon>Ralstonia</taxon>
    </lineage>
</organism>